<dbReference type="Proteomes" id="UP000823863">
    <property type="component" value="Unassembled WGS sequence"/>
</dbReference>
<feature type="transmembrane region" description="Helical" evidence="1">
    <location>
        <begin position="21"/>
        <end position="51"/>
    </location>
</feature>
<protein>
    <submittedName>
        <fullName evidence="2">Uncharacterized protein</fullName>
    </submittedName>
</protein>
<dbReference type="EMBL" id="DWWB01000053">
    <property type="protein sequence ID" value="HJC66965.1"/>
    <property type="molecule type" value="Genomic_DNA"/>
</dbReference>
<gene>
    <name evidence="2" type="ORF">H9931_09675</name>
</gene>
<evidence type="ECO:0000313" key="2">
    <source>
        <dbReference type="EMBL" id="HJC66965.1"/>
    </source>
</evidence>
<keyword evidence="1" id="KW-0472">Membrane</keyword>
<evidence type="ECO:0000256" key="1">
    <source>
        <dbReference type="SAM" id="Phobius"/>
    </source>
</evidence>
<organism evidence="2 3">
    <name type="scientific">Candidatus Enterocloster excrementigallinarum</name>
    <dbReference type="NCBI Taxonomy" id="2838558"/>
    <lineage>
        <taxon>Bacteria</taxon>
        <taxon>Bacillati</taxon>
        <taxon>Bacillota</taxon>
        <taxon>Clostridia</taxon>
        <taxon>Lachnospirales</taxon>
        <taxon>Lachnospiraceae</taxon>
        <taxon>Enterocloster</taxon>
    </lineage>
</organism>
<proteinExistence type="predicted"/>
<reference evidence="2" key="1">
    <citation type="journal article" date="2021" name="PeerJ">
        <title>Extensive microbial diversity within the chicken gut microbiome revealed by metagenomics and culture.</title>
        <authorList>
            <person name="Gilroy R."/>
            <person name="Ravi A."/>
            <person name="Getino M."/>
            <person name="Pursley I."/>
            <person name="Horton D.L."/>
            <person name="Alikhan N.F."/>
            <person name="Baker D."/>
            <person name="Gharbi K."/>
            <person name="Hall N."/>
            <person name="Watson M."/>
            <person name="Adriaenssens E.M."/>
            <person name="Foster-Nyarko E."/>
            <person name="Jarju S."/>
            <person name="Secka A."/>
            <person name="Antonio M."/>
            <person name="Oren A."/>
            <person name="Chaudhuri R.R."/>
            <person name="La Ragione R."/>
            <person name="Hildebrand F."/>
            <person name="Pallen M.J."/>
        </authorList>
    </citation>
    <scope>NUCLEOTIDE SEQUENCE</scope>
    <source>
        <strain evidence="2">CHK198-12963</strain>
    </source>
</reference>
<dbReference type="AlphaFoldDB" id="A0A9D2PVW1"/>
<evidence type="ECO:0000313" key="3">
    <source>
        <dbReference type="Proteomes" id="UP000823863"/>
    </source>
</evidence>
<keyword evidence="1" id="KW-1133">Transmembrane helix</keyword>
<accession>A0A9D2PVW1</accession>
<keyword evidence="1" id="KW-0812">Transmembrane</keyword>
<sequence>MEEASKRLLAEHRGLKTRSSRMLSVLLLFAAAYLMTGMKWAVLPGIVYLAIVYQKIGNGRALIARAYQQEEKTFLKQINALISEETDSAGQAGEKALLACAYLEEGTDRRPCLVWRSKERIWILADAIEKRKVYEVSGQAMYLLGLKEKTAGAWSISSGIWRRRPESHLEYLTEWARKKEDYSCMEYFVCDQVLQGLLEGRSHPVRFAAEKSRLKRQELWEWKEKTGVRLILTSEQKLRLRPEKGERML</sequence>
<comment type="caution">
    <text evidence="2">The sequence shown here is derived from an EMBL/GenBank/DDBJ whole genome shotgun (WGS) entry which is preliminary data.</text>
</comment>
<reference evidence="2" key="2">
    <citation type="submission" date="2021-04" db="EMBL/GenBank/DDBJ databases">
        <authorList>
            <person name="Gilroy R."/>
        </authorList>
    </citation>
    <scope>NUCLEOTIDE SEQUENCE</scope>
    <source>
        <strain evidence="2">CHK198-12963</strain>
    </source>
</reference>
<name>A0A9D2PVW1_9FIRM</name>